<keyword evidence="3" id="KW-0050">Antiport</keyword>
<evidence type="ECO:0000256" key="5">
    <source>
        <dbReference type="ARBA" id="ARBA00022692"/>
    </source>
</evidence>
<evidence type="ECO:0000256" key="10">
    <source>
        <dbReference type="SAM" id="Phobius"/>
    </source>
</evidence>
<comment type="caution">
    <text evidence="11">The sequence shown here is derived from an EMBL/GenBank/DDBJ whole genome shotgun (WGS) entry which is preliminary data.</text>
</comment>
<feature type="transmembrane region" description="Helical" evidence="10">
    <location>
        <begin position="87"/>
        <end position="110"/>
    </location>
</feature>
<sequence length="454" mass="49932">MLNFKDNFSKTFYLAYPVMLSQLGQVLVGVADSMMVGRLGAEPLAAASLANSIFFVVLMFGIGVSMAITPLVAMADGNKKPKRISRVFNHGFIINMLTGVVLFLIIVFFSPMLHYLNQPEEVVVLAVPYLAIITLSLLPFMFFQTFKQFAEGLSQTKQAMYITLVCNGFNVFLNWVLIYGNLGFPAMGLNGAGWATLISRVLMGLAIAYYVWKSKRYKPFELSFGFKHLSFPMISKMLRIGVPTGFQFIFEVGAFSSAAIMMGWIGVNALAAHQIAINLASISYMMASGLSSAAMVRVGNQLGRKDIQSLREAGFTVFAMVAMFMSVSAVIFIAFREFLPSLYIDDMEVIKMSATLLIIAGLFQLSDGIQVVGLGALRGMSDVKIPTIVTLIAYWVIGLPLGYVFAFSMGMDEVGIWIGLLTGLTVTGALLLYRFHFLSKKLHQSQQNRFSPVT</sequence>
<evidence type="ECO:0000256" key="2">
    <source>
        <dbReference type="ARBA" id="ARBA00022448"/>
    </source>
</evidence>
<dbReference type="NCBIfam" id="TIGR00797">
    <property type="entry name" value="matE"/>
    <property type="match status" value="1"/>
</dbReference>
<evidence type="ECO:0000256" key="7">
    <source>
        <dbReference type="ARBA" id="ARBA00023065"/>
    </source>
</evidence>
<dbReference type="GO" id="GO:0005886">
    <property type="term" value="C:plasma membrane"/>
    <property type="evidence" value="ECO:0007669"/>
    <property type="project" value="TreeGrafter"/>
</dbReference>
<feature type="transmembrane region" description="Helical" evidence="10">
    <location>
        <begin position="192"/>
        <end position="212"/>
    </location>
</feature>
<dbReference type="InterPro" id="IPR048279">
    <property type="entry name" value="MdtK-like"/>
</dbReference>
<protein>
    <recommendedName>
        <fullName evidence="9">Multidrug-efflux transporter</fullName>
    </recommendedName>
</protein>
<evidence type="ECO:0000256" key="1">
    <source>
        <dbReference type="ARBA" id="ARBA00004651"/>
    </source>
</evidence>
<dbReference type="Proteomes" id="UP000727490">
    <property type="component" value="Unassembled WGS sequence"/>
</dbReference>
<dbReference type="CDD" id="cd13131">
    <property type="entry name" value="MATE_NorM_like"/>
    <property type="match status" value="1"/>
</dbReference>
<dbReference type="EMBL" id="RPHB01000001">
    <property type="protein sequence ID" value="MBW3466527.1"/>
    <property type="molecule type" value="Genomic_DNA"/>
</dbReference>
<organism evidence="11 12">
    <name type="scientific">Arthrospiribacter ruber</name>
    <dbReference type="NCBI Taxonomy" id="2487934"/>
    <lineage>
        <taxon>Bacteria</taxon>
        <taxon>Pseudomonadati</taxon>
        <taxon>Bacteroidota</taxon>
        <taxon>Cytophagia</taxon>
        <taxon>Cytophagales</taxon>
        <taxon>Cyclobacteriaceae</taxon>
        <taxon>Arthrospiribacter</taxon>
    </lineage>
</organism>
<dbReference type="GO" id="GO:0015297">
    <property type="term" value="F:antiporter activity"/>
    <property type="evidence" value="ECO:0007669"/>
    <property type="project" value="InterPro"/>
</dbReference>
<keyword evidence="5 10" id="KW-0812">Transmembrane</keyword>
<feature type="transmembrane region" description="Helical" evidence="10">
    <location>
        <begin position="158"/>
        <end position="180"/>
    </location>
</feature>
<dbReference type="Pfam" id="PF01554">
    <property type="entry name" value="MatE"/>
    <property type="match status" value="2"/>
</dbReference>
<dbReference type="AlphaFoldDB" id="A0A951MAU3"/>
<feature type="transmembrane region" description="Helical" evidence="10">
    <location>
        <begin position="388"/>
        <end position="408"/>
    </location>
</feature>
<feature type="transmembrane region" description="Helical" evidence="10">
    <location>
        <begin position="245"/>
        <end position="265"/>
    </location>
</feature>
<keyword evidence="7" id="KW-0406">Ion transport</keyword>
<feature type="transmembrane region" description="Helical" evidence="10">
    <location>
        <begin position="315"/>
        <end position="335"/>
    </location>
</feature>
<name>A0A951MAU3_9BACT</name>
<evidence type="ECO:0000256" key="4">
    <source>
        <dbReference type="ARBA" id="ARBA00022475"/>
    </source>
</evidence>
<feature type="transmembrane region" description="Helical" evidence="10">
    <location>
        <begin position="12"/>
        <end position="31"/>
    </location>
</feature>
<feature type="transmembrane region" description="Helical" evidence="10">
    <location>
        <begin position="271"/>
        <end position="294"/>
    </location>
</feature>
<dbReference type="PANTHER" id="PTHR43298:SF2">
    <property type="entry name" value="FMN_FAD EXPORTER YEEO-RELATED"/>
    <property type="match status" value="1"/>
</dbReference>
<evidence type="ECO:0000256" key="3">
    <source>
        <dbReference type="ARBA" id="ARBA00022449"/>
    </source>
</evidence>
<evidence type="ECO:0000256" key="6">
    <source>
        <dbReference type="ARBA" id="ARBA00022989"/>
    </source>
</evidence>
<feature type="transmembrane region" description="Helical" evidence="10">
    <location>
        <begin position="414"/>
        <end position="433"/>
    </location>
</feature>
<keyword evidence="8 10" id="KW-0472">Membrane</keyword>
<evidence type="ECO:0000256" key="9">
    <source>
        <dbReference type="ARBA" id="ARBA00031636"/>
    </source>
</evidence>
<dbReference type="PIRSF" id="PIRSF006603">
    <property type="entry name" value="DinF"/>
    <property type="match status" value="1"/>
</dbReference>
<proteinExistence type="predicted"/>
<dbReference type="RefSeq" id="WP_219286477.1">
    <property type="nucleotide sequence ID" value="NZ_RPHB01000001.1"/>
</dbReference>
<keyword evidence="12" id="KW-1185">Reference proteome</keyword>
<accession>A0A951MAU3</accession>
<dbReference type="InterPro" id="IPR002528">
    <property type="entry name" value="MATE_fam"/>
</dbReference>
<evidence type="ECO:0000313" key="12">
    <source>
        <dbReference type="Proteomes" id="UP000727490"/>
    </source>
</evidence>
<dbReference type="GO" id="GO:0042910">
    <property type="term" value="F:xenobiotic transmembrane transporter activity"/>
    <property type="evidence" value="ECO:0007669"/>
    <property type="project" value="InterPro"/>
</dbReference>
<reference evidence="11 12" key="1">
    <citation type="journal article" date="2020" name="Syst. Appl. Microbiol.">
        <title>Arthrospiribacter ruber gen. nov., sp. nov., a novel bacterium isolated from Arthrospira cultures.</title>
        <authorList>
            <person name="Waleron M."/>
            <person name="Misztak A."/>
            <person name="Waleron M.M."/>
            <person name="Furmaniak M."/>
            <person name="Mrozik A."/>
            <person name="Waleron K."/>
        </authorList>
    </citation>
    <scope>NUCLEOTIDE SEQUENCE [LARGE SCALE GENOMIC DNA]</scope>
    <source>
        <strain evidence="11 12">DPMB0001</strain>
    </source>
</reference>
<feature type="transmembrane region" description="Helical" evidence="10">
    <location>
        <begin position="122"/>
        <end position="146"/>
    </location>
</feature>
<evidence type="ECO:0000256" key="8">
    <source>
        <dbReference type="ARBA" id="ARBA00023136"/>
    </source>
</evidence>
<keyword evidence="6 10" id="KW-1133">Transmembrane helix</keyword>
<keyword evidence="4" id="KW-1003">Cell membrane</keyword>
<dbReference type="PANTHER" id="PTHR43298">
    <property type="entry name" value="MULTIDRUG RESISTANCE PROTEIN NORM-RELATED"/>
    <property type="match status" value="1"/>
</dbReference>
<gene>
    <name evidence="11" type="ORF">EGN73_01700</name>
</gene>
<evidence type="ECO:0000313" key="11">
    <source>
        <dbReference type="EMBL" id="MBW3466527.1"/>
    </source>
</evidence>
<comment type="subcellular location">
    <subcellularLocation>
        <location evidence="1">Cell membrane</location>
        <topology evidence="1">Multi-pass membrane protein</topology>
    </subcellularLocation>
</comment>
<dbReference type="InterPro" id="IPR050222">
    <property type="entry name" value="MATE_MdtK"/>
</dbReference>
<feature type="transmembrane region" description="Helical" evidence="10">
    <location>
        <begin position="355"/>
        <end position="376"/>
    </location>
</feature>
<keyword evidence="2" id="KW-0813">Transport</keyword>
<feature type="transmembrane region" description="Helical" evidence="10">
    <location>
        <begin position="51"/>
        <end position="75"/>
    </location>
</feature>